<gene>
    <name evidence="1" type="ORF">D3272_09665</name>
</gene>
<evidence type="ECO:0000313" key="1">
    <source>
        <dbReference type="EMBL" id="RYB05216.1"/>
    </source>
</evidence>
<proteinExistence type="predicted"/>
<evidence type="ECO:0000313" key="2">
    <source>
        <dbReference type="Proteomes" id="UP000289411"/>
    </source>
</evidence>
<reference evidence="1 2" key="1">
    <citation type="submission" date="2018-09" db="EMBL/GenBank/DDBJ databases">
        <authorList>
            <person name="Grouzdev D.S."/>
            <person name="Krutkina M.S."/>
        </authorList>
    </citation>
    <scope>NUCLEOTIDE SEQUENCE [LARGE SCALE GENOMIC DNA]</scope>
    <source>
        <strain evidence="1 2">RmlP001</strain>
    </source>
</reference>
<protein>
    <submittedName>
        <fullName evidence="1">DUF2000 domain-containing protein</fullName>
    </submittedName>
</protein>
<name>A0A4Q2RE26_9HYPH</name>
<dbReference type="OrthoDB" id="9095096at2"/>
<dbReference type="RefSeq" id="WP_129218966.1">
    <property type="nucleotide sequence ID" value="NZ_QYBC01000007.1"/>
</dbReference>
<accession>A0A4Q2RE26</accession>
<dbReference type="InterPro" id="IPR018988">
    <property type="entry name" value="DUF2000"/>
</dbReference>
<dbReference type="InterPro" id="IPR017021">
    <property type="entry name" value="UCP033763"/>
</dbReference>
<dbReference type="Pfam" id="PF09391">
    <property type="entry name" value="DUF2000"/>
    <property type="match status" value="1"/>
</dbReference>
<organism evidence="1 2">
    <name type="scientific">Lichenibacterium ramalinae</name>
    <dbReference type="NCBI Taxonomy" id="2316527"/>
    <lineage>
        <taxon>Bacteria</taxon>
        <taxon>Pseudomonadati</taxon>
        <taxon>Pseudomonadota</taxon>
        <taxon>Alphaproteobacteria</taxon>
        <taxon>Hyphomicrobiales</taxon>
        <taxon>Lichenihabitantaceae</taxon>
        <taxon>Lichenibacterium</taxon>
    </lineage>
</organism>
<dbReference type="EMBL" id="QYBC01000007">
    <property type="protein sequence ID" value="RYB05216.1"/>
    <property type="molecule type" value="Genomic_DNA"/>
</dbReference>
<dbReference type="PIRSF" id="PIRSF033736">
    <property type="entry name" value="UCP033763"/>
    <property type="match status" value="1"/>
</dbReference>
<dbReference type="Proteomes" id="UP000289411">
    <property type="component" value="Unassembled WGS sequence"/>
</dbReference>
<dbReference type="InterPro" id="IPR023476">
    <property type="entry name" value="Pep_tRNA_hydro_II_dom_sf"/>
</dbReference>
<comment type="caution">
    <text evidence="1">The sequence shown here is derived from an EMBL/GenBank/DDBJ whole genome shotgun (WGS) entry which is preliminary data.</text>
</comment>
<keyword evidence="2" id="KW-1185">Reference proteome</keyword>
<sequence>MGTKAVVILAEHLPVGLKANIAAVMGMSLGTHRPDLVGPSVATSDGMVAPGITTIPIPVLTAPGKYLSAIWAEGIDAGLDLMVPFTDAALRTKTYEEYTAKLTVVLASDMPVHGILLLGDKKSVNSLVGQLPLLS</sequence>
<reference evidence="1 2" key="2">
    <citation type="submission" date="2019-02" db="EMBL/GenBank/DDBJ databases">
        <title>'Lichenibacterium ramalinii' gen. nov. sp. nov., 'Lichenibacterium minor' gen. nov. sp. nov.</title>
        <authorList>
            <person name="Pankratov T."/>
        </authorList>
    </citation>
    <scope>NUCLEOTIDE SEQUENCE [LARGE SCALE GENOMIC DNA]</scope>
    <source>
        <strain evidence="1 2">RmlP001</strain>
    </source>
</reference>
<dbReference type="Gene3D" id="3.40.1490.10">
    <property type="entry name" value="Bit1"/>
    <property type="match status" value="1"/>
</dbReference>
<dbReference type="SUPFAM" id="SSF102462">
    <property type="entry name" value="Peptidyl-tRNA hydrolase II"/>
    <property type="match status" value="1"/>
</dbReference>
<dbReference type="AlphaFoldDB" id="A0A4Q2RE26"/>